<dbReference type="CDD" id="cd06225">
    <property type="entry name" value="HAMP"/>
    <property type="match status" value="1"/>
</dbReference>
<dbReference type="InterPro" id="IPR050398">
    <property type="entry name" value="HssS/ArlS-like"/>
</dbReference>
<dbReference type="PANTHER" id="PTHR45528:SF10">
    <property type="entry name" value="METHYL-ACCEPTING CHEMOTAXIS PROTEIN"/>
    <property type="match status" value="1"/>
</dbReference>
<evidence type="ECO:0000259" key="12">
    <source>
        <dbReference type="PROSITE" id="PS50109"/>
    </source>
</evidence>
<dbReference type="Pfam" id="PF02518">
    <property type="entry name" value="HATPase_c"/>
    <property type="match status" value="1"/>
</dbReference>
<name>A0A1M6EG37_9CLOT</name>
<keyword evidence="8 11" id="KW-1133">Transmembrane helix</keyword>
<proteinExistence type="predicted"/>
<evidence type="ECO:0000256" key="5">
    <source>
        <dbReference type="ARBA" id="ARBA00022679"/>
    </source>
</evidence>
<dbReference type="GO" id="GO:0005886">
    <property type="term" value="C:plasma membrane"/>
    <property type="evidence" value="ECO:0007669"/>
    <property type="project" value="TreeGrafter"/>
</dbReference>
<keyword evidence="7 14" id="KW-0418">Kinase</keyword>
<evidence type="ECO:0000256" key="9">
    <source>
        <dbReference type="ARBA" id="ARBA00023012"/>
    </source>
</evidence>
<dbReference type="SUPFAM" id="SSF47384">
    <property type="entry name" value="Homodimeric domain of signal transducing histidine kinase"/>
    <property type="match status" value="1"/>
</dbReference>
<keyword evidence="5" id="KW-0808">Transferase</keyword>
<dbReference type="AlphaFoldDB" id="A0A1M6EG37"/>
<dbReference type="Gene3D" id="1.10.287.130">
    <property type="match status" value="1"/>
</dbReference>
<dbReference type="RefSeq" id="WP_072985432.1">
    <property type="nucleotide sequence ID" value="NZ_FQZB01000005.1"/>
</dbReference>
<keyword evidence="6 11" id="KW-0812">Transmembrane</keyword>
<comment type="catalytic activity">
    <reaction evidence="1">
        <text>ATP + protein L-histidine = ADP + protein N-phospho-L-histidine.</text>
        <dbReference type="EC" id="2.7.13.3"/>
    </reaction>
</comment>
<feature type="transmembrane region" description="Helical" evidence="11">
    <location>
        <begin position="13"/>
        <end position="36"/>
    </location>
</feature>
<dbReference type="EMBL" id="FQZB01000005">
    <property type="protein sequence ID" value="SHI84442.1"/>
    <property type="molecule type" value="Genomic_DNA"/>
</dbReference>
<dbReference type="InterPro" id="IPR003594">
    <property type="entry name" value="HATPase_dom"/>
</dbReference>
<dbReference type="InterPro" id="IPR005467">
    <property type="entry name" value="His_kinase_dom"/>
</dbReference>
<evidence type="ECO:0000256" key="7">
    <source>
        <dbReference type="ARBA" id="ARBA00022777"/>
    </source>
</evidence>
<evidence type="ECO:0000256" key="4">
    <source>
        <dbReference type="ARBA" id="ARBA00022553"/>
    </source>
</evidence>
<dbReference type="SMART" id="SM00304">
    <property type="entry name" value="HAMP"/>
    <property type="match status" value="1"/>
</dbReference>
<dbReference type="GO" id="GO:0000155">
    <property type="term" value="F:phosphorelay sensor kinase activity"/>
    <property type="evidence" value="ECO:0007669"/>
    <property type="project" value="InterPro"/>
</dbReference>
<dbReference type="CDD" id="cd00082">
    <property type="entry name" value="HisKA"/>
    <property type="match status" value="1"/>
</dbReference>
<feature type="domain" description="Histidine kinase" evidence="12">
    <location>
        <begin position="266"/>
        <end position="477"/>
    </location>
</feature>
<keyword evidence="9" id="KW-0902">Two-component regulatory system</keyword>
<evidence type="ECO:0000256" key="2">
    <source>
        <dbReference type="ARBA" id="ARBA00004141"/>
    </source>
</evidence>
<dbReference type="STRING" id="1121302.SAMN02745163_00846"/>
<evidence type="ECO:0000256" key="3">
    <source>
        <dbReference type="ARBA" id="ARBA00012438"/>
    </source>
</evidence>
<dbReference type="Pfam" id="PF00512">
    <property type="entry name" value="HisKA"/>
    <property type="match status" value="1"/>
</dbReference>
<evidence type="ECO:0000256" key="11">
    <source>
        <dbReference type="SAM" id="Phobius"/>
    </source>
</evidence>
<keyword evidence="10 11" id="KW-0472">Membrane</keyword>
<dbReference type="SMART" id="SM00387">
    <property type="entry name" value="HATPase_c"/>
    <property type="match status" value="1"/>
</dbReference>
<keyword evidence="4" id="KW-0597">Phosphoprotein</keyword>
<evidence type="ECO:0000256" key="1">
    <source>
        <dbReference type="ARBA" id="ARBA00000085"/>
    </source>
</evidence>
<accession>A0A1M6EG37</accession>
<evidence type="ECO:0000259" key="13">
    <source>
        <dbReference type="PROSITE" id="PS50885"/>
    </source>
</evidence>
<comment type="subcellular location">
    <subcellularLocation>
        <location evidence="2">Membrane</location>
        <topology evidence="2">Multi-pass membrane protein</topology>
    </subcellularLocation>
</comment>
<dbReference type="SMART" id="SM00388">
    <property type="entry name" value="HisKA"/>
    <property type="match status" value="1"/>
</dbReference>
<dbReference type="CDD" id="cd00075">
    <property type="entry name" value="HATPase"/>
    <property type="match status" value="1"/>
</dbReference>
<dbReference type="InterPro" id="IPR003660">
    <property type="entry name" value="HAMP_dom"/>
</dbReference>
<dbReference type="PROSITE" id="PS50885">
    <property type="entry name" value="HAMP"/>
    <property type="match status" value="1"/>
</dbReference>
<evidence type="ECO:0000313" key="14">
    <source>
        <dbReference type="EMBL" id="SHI84442.1"/>
    </source>
</evidence>
<dbReference type="InterPro" id="IPR036890">
    <property type="entry name" value="HATPase_C_sf"/>
</dbReference>
<evidence type="ECO:0000256" key="8">
    <source>
        <dbReference type="ARBA" id="ARBA00022989"/>
    </source>
</evidence>
<feature type="transmembrane region" description="Helical" evidence="11">
    <location>
        <begin position="172"/>
        <end position="191"/>
    </location>
</feature>
<sequence>MIKRGFKSLKGKIIFFSLIVITIFLIALNFILADILNKSLENSIKKELESIKAIFVNNINNKLLLEENSEFSYDEVWRYENDIISNFNIYIKFSNNKFKEVRGEELDRQTTEALEKESFGKKVLLNFKMKDSKAIASYIYPVYTGEKYIGSLILQKSYDEEYKKNIDIIKRIIYIELLLFIILIAVLYIFLNKSIKPLERLSKNMEKLAIGVYPEDIIINSNDEIQSLSKSFDFMKKEIERKIDSINTEKEKVYNMQKVTRDFFNNATHEMKTPLAAIIGYSELLKEDDLDYETKKRVLDRVLIESKRMNSLVSNVLDISRNEIKRERDFSNFYINNIIEDIINQMDIRIKEKNISVIKDLKKVICYGVEEEIVKVIINLIDNAIKYTSDSIIRISCYKEKKYVVAKIKNSCGIIPENIKENVFSPFIKYNYNNINISSSGLGLYICKELIESNNGEIGFELIDGSIEFVIKVFNKIN</sequence>
<feature type="domain" description="HAMP" evidence="13">
    <location>
        <begin position="192"/>
        <end position="244"/>
    </location>
</feature>
<evidence type="ECO:0000256" key="6">
    <source>
        <dbReference type="ARBA" id="ARBA00022692"/>
    </source>
</evidence>
<dbReference type="SUPFAM" id="SSF158472">
    <property type="entry name" value="HAMP domain-like"/>
    <property type="match status" value="1"/>
</dbReference>
<dbReference type="InterPro" id="IPR003661">
    <property type="entry name" value="HisK_dim/P_dom"/>
</dbReference>
<evidence type="ECO:0000256" key="10">
    <source>
        <dbReference type="ARBA" id="ARBA00023136"/>
    </source>
</evidence>
<dbReference type="PANTHER" id="PTHR45528">
    <property type="entry name" value="SENSOR HISTIDINE KINASE CPXA"/>
    <property type="match status" value="1"/>
</dbReference>
<dbReference type="SUPFAM" id="SSF55874">
    <property type="entry name" value="ATPase domain of HSP90 chaperone/DNA topoisomerase II/histidine kinase"/>
    <property type="match status" value="1"/>
</dbReference>
<dbReference type="OrthoDB" id="9786919at2"/>
<dbReference type="EC" id="2.7.13.3" evidence="3"/>
<evidence type="ECO:0000313" key="15">
    <source>
        <dbReference type="Proteomes" id="UP000184310"/>
    </source>
</evidence>
<reference evidence="14 15" key="1">
    <citation type="submission" date="2016-11" db="EMBL/GenBank/DDBJ databases">
        <authorList>
            <person name="Jaros S."/>
            <person name="Januszkiewicz K."/>
            <person name="Wedrychowicz H."/>
        </authorList>
    </citation>
    <scope>NUCLEOTIDE SEQUENCE [LARGE SCALE GENOMIC DNA]</scope>
    <source>
        <strain evidence="14 15">DSM 21758</strain>
    </source>
</reference>
<gene>
    <name evidence="14" type="ORF">SAMN02745163_00846</name>
</gene>
<dbReference type="FunFam" id="1.10.287.130:FF:000001">
    <property type="entry name" value="Two-component sensor histidine kinase"/>
    <property type="match status" value="1"/>
</dbReference>
<dbReference type="InterPro" id="IPR036097">
    <property type="entry name" value="HisK_dim/P_sf"/>
</dbReference>
<protein>
    <recommendedName>
        <fullName evidence="3">histidine kinase</fullName>
        <ecNumber evidence="3">2.7.13.3</ecNumber>
    </recommendedName>
</protein>
<dbReference type="Gene3D" id="6.10.340.10">
    <property type="match status" value="1"/>
</dbReference>
<organism evidence="14 15">
    <name type="scientific">Clostridium cavendishii DSM 21758</name>
    <dbReference type="NCBI Taxonomy" id="1121302"/>
    <lineage>
        <taxon>Bacteria</taxon>
        <taxon>Bacillati</taxon>
        <taxon>Bacillota</taxon>
        <taxon>Clostridia</taxon>
        <taxon>Eubacteriales</taxon>
        <taxon>Clostridiaceae</taxon>
        <taxon>Clostridium</taxon>
    </lineage>
</organism>
<dbReference type="Proteomes" id="UP000184310">
    <property type="component" value="Unassembled WGS sequence"/>
</dbReference>
<dbReference type="Gene3D" id="3.30.565.10">
    <property type="entry name" value="Histidine kinase-like ATPase, C-terminal domain"/>
    <property type="match status" value="1"/>
</dbReference>
<dbReference type="PROSITE" id="PS50109">
    <property type="entry name" value="HIS_KIN"/>
    <property type="match status" value="1"/>
</dbReference>
<keyword evidence="15" id="KW-1185">Reference proteome</keyword>